<accession>A0A2M7PN18</accession>
<dbReference type="PROSITE" id="PS50901">
    <property type="entry name" value="FTSK"/>
    <property type="match status" value="1"/>
</dbReference>
<comment type="caution">
    <text evidence="17">The sequence shown here is derived from an EMBL/GenBank/DDBJ whole genome shotgun (WGS) entry which is preliminary data.</text>
</comment>
<dbReference type="InterPro" id="IPR018541">
    <property type="entry name" value="Ftsk_gamma"/>
</dbReference>
<accession>A0A1J5H2H4</accession>
<evidence type="ECO:0000256" key="13">
    <source>
        <dbReference type="ARBA" id="ARBA00025923"/>
    </source>
</evidence>
<keyword evidence="7" id="KW-0159">Chromosome partition</keyword>
<dbReference type="Pfam" id="PF09397">
    <property type="entry name" value="FtsK_gamma"/>
    <property type="match status" value="1"/>
</dbReference>
<dbReference type="Gene3D" id="3.40.50.300">
    <property type="entry name" value="P-loop containing nucleotide triphosphate hydrolases"/>
    <property type="match status" value="1"/>
</dbReference>
<feature type="binding site" evidence="14">
    <location>
        <begin position="388"/>
        <end position="395"/>
    </location>
    <ligand>
        <name>ATP</name>
        <dbReference type="ChEBI" id="CHEBI:30616"/>
    </ligand>
</feature>
<keyword evidence="6 14" id="KW-0547">Nucleotide-binding</keyword>
<evidence type="ECO:0000313" key="20">
    <source>
        <dbReference type="EMBL" id="PJB56278.1"/>
    </source>
</evidence>
<dbReference type="STRING" id="1805029.AUK42_00240"/>
<dbReference type="GO" id="GO:0005524">
    <property type="term" value="F:ATP binding"/>
    <property type="evidence" value="ECO:0007669"/>
    <property type="project" value="UniProtKB-UniRule"/>
</dbReference>
<dbReference type="PANTHER" id="PTHR22683:SF41">
    <property type="entry name" value="DNA TRANSLOCASE FTSK"/>
    <property type="match status" value="1"/>
</dbReference>
<evidence type="ECO:0000313" key="19">
    <source>
        <dbReference type="EMBL" id="PIY31925.1"/>
    </source>
</evidence>
<dbReference type="GO" id="GO:0005886">
    <property type="term" value="C:plasma membrane"/>
    <property type="evidence" value="ECO:0007669"/>
    <property type="project" value="UniProtKB-SubCell"/>
</dbReference>
<accession>A0A2M8CBB3</accession>
<reference evidence="17 21" key="1">
    <citation type="journal article" date="2016" name="Environ. Microbiol.">
        <title>Genomic resolution of a cold subsurface aquifer community provides metabolic insights for novel microbes adapted to high CO concentrations.</title>
        <authorList>
            <person name="Probst A.J."/>
            <person name="Castelle C.J."/>
            <person name="Singh A."/>
            <person name="Brown C.T."/>
            <person name="Anantharaman K."/>
            <person name="Sharon I."/>
            <person name="Hug L.A."/>
            <person name="Burstein D."/>
            <person name="Emerson J.B."/>
            <person name="Thomas B.C."/>
            <person name="Banfield J.F."/>
        </authorList>
    </citation>
    <scope>NUCLEOTIDE SEQUENCE [LARGE SCALE GENOMIC DNA]</scope>
    <source>
        <strain evidence="17">CG2_30_33_13</strain>
    </source>
</reference>
<dbReference type="GO" id="GO:0007059">
    <property type="term" value="P:chromosome segregation"/>
    <property type="evidence" value="ECO:0007669"/>
    <property type="project" value="UniProtKB-KW"/>
</dbReference>
<keyword evidence="3" id="KW-1003">Cell membrane</keyword>
<evidence type="ECO:0000256" key="7">
    <source>
        <dbReference type="ARBA" id="ARBA00022829"/>
    </source>
</evidence>
<dbReference type="EMBL" id="PFKO01000283">
    <property type="protein sequence ID" value="PIY31925.1"/>
    <property type="molecule type" value="Genomic_DNA"/>
</dbReference>
<evidence type="ECO:0000256" key="15">
    <source>
        <dbReference type="SAM" id="Phobius"/>
    </source>
</evidence>
<proteinExistence type="inferred from homology"/>
<reference evidence="22 23" key="2">
    <citation type="submission" date="2017-09" db="EMBL/GenBank/DDBJ databases">
        <title>Depth-based differentiation of microbial function through sediment-hosted aquifers and enrichment of novel symbionts in the deep terrestrial subsurface.</title>
        <authorList>
            <person name="Probst A.J."/>
            <person name="Ladd B."/>
            <person name="Jarett J.K."/>
            <person name="Geller-Mcgrath D.E."/>
            <person name="Sieber C.M."/>
            <person name="Emerson J.B."/>
            <person name="Anantharaman K."/>
            <person name="Thomas B.C."/>
            <person name="Malmstrom R."/>
            <person name="Stieglmeier M."/>
            <person name="Klingl A."/>
            <person name="Woyke T."/>
            <person name="Ryan C.M."/>
            <person name="Banfield J.F."/>
        </authorList>
    </citation>
    <scope>NUCLEOTIDE SEQUENCE [LARGE SCALE GENOMIC DNA]</scope>
    <source>
        <strain evidence="19">CG_4_10_14_3_um_filter_34_13</strain>
        <strain evidence="20">CG_4_9_14_3_um_filter_33_16</strain>
    </source>
</reference>
<comment type="similarity">
    <text evidence="2">Belongs to the FtsK/SpoIIIE/SftA family.</text>
</comment>
<evidence type="ECO:0000256" key="8">
    <source>
        <dbReference type="ARBA" id="ARBA00022840"/>
    </source>
</evidence>
<accession>A0A2M7K5U9</accession>
<keyword evidence="12" id="KW-0131">Cell cycle</keyword>
<dbReference type="PANTHER" id="PTHR22683">
    <property type="entry name" value="SPORULATION PROTEIN RELATED"/>
    <property type="match status" value="1"/>
</dbReference>
<dbReference type="EMBL" id="PFTV01000136">
    <property type="protein sequence ID" value="PJB56278.1"/>
    <property type="molecule type" value="Genomic_DNA"/>
</dbReference>
<feature type="transmembrane region" description="Helical" evidence="15">
    <location>
        <begin position="133"/>
        <end position="155"/>
    </location>
</feature>
<dbReference type="InterPro" id="IPR050206">
    <property type="entry name" value="FtsK/SpoIIIE/SftA"/>
</dbReference>
<comment type="subunit">
    <text evidence="13">Homohexamer. Forms a ring that surrounds DNA.</text>
</comment>
<dbReference type="EMBL" id="PFIP01000151">
    <property type="protein sequence ID" value="PIX33499.1"/>
    <property type="molecule type" value="Genomic_DNA"/>
</dbReference>
<feature type="domain" description="FtsK" evidence="16">
    <location>
        <begin position="371"/>
        <end position="563"/>
    </location>
</feature>
<dbReference type="Pfam" id="PF17854">
    <property type="entry name" value="FtsK_alpha"/>
    <property type="match status" value="1"/>
</dbReference>
<evidence type="ECO:0000256" key="3">
    <source>
        <dbReference type="ARBA" id="ARBA00022475"/>
    </source>
</evidence>
<dbReference type="InterPro" id="IPR002543">
    <property type="entry name" value="FtsK_dom"/>
</dbReference>
<feature type="transmembrane region" description="Helical" evidence="15">
    <location>
        <begin position="12"/>
        <end position="29"/>
    </location>
</feature>
<evidence type="ECO:0000256" key="2">
    <source>
        <dbReference type="ARBA" id="ARBA00006474"/>
    </source>
</evidence>
<dbReference type="InterPro" id="IPR041027">
    <property type="entry name" value="FtsK_alpha"/>
</dbReference>
<dbReference type="AlphaFoldDB" id="A0A1J5H2H4"/>
<reference evidence="18" key="3">
    <citation type="submission" date="2017-09" db="EMBL/GenBank/DDBJ databases">
        <title>Depth-based differentiation of microbial function through sediment-hosted aquifers and enrichment of novel symbionts in the deep terrestrial subsurface.</title>
        <authorList>
            <person name="Probst A.J."/>
            <person name="Ladd B."/>
            <person name="Jarett J.K."/>
            <person name="Geller-Mcgrath D.E."/>
            <person name="Sieber C.M.K."/>
            <person name="Emerson J.B."/>
            <person name="Anantharaman K."/>
            <person name="Thomas B.C."/>
            <person name="Malmstrom R."/>
            <person name="Stieglmeier M."/>
            <person name="Klingl A."/>
            <person name="Woyke T."/>
            <person name="Ryan C.M."/>
            <person name="Banfield J.F."/>
        </authorList>
    </citation>
    <scope>NUCLEOTIDE SEQUENCE</scope>
    <source>
        <strain evidence="18">CG_4_8_14_3_um_filter_34_18</strain>
    </source>
</reference>
<evidence type="ECO:0000259" key="16">
    <source>
        <dbReference type="PROSITE" id="PS50901"/>
    </source>
</evidence>
<comment type="subcellular location">
    <subcellularLocation>
        <location evidence="1">Cell membrane</location>
        <topology evidence="1">Multi-pass membrane protein</topology>
    </subcellularLocation>
</comment>
<feature type="transmembrane region" description="Helical" evidence="15">
    <location>
        <begin position="109"/>
        <end position="127"/>
    </location>
</feature>
<dbReference type="Proteomes" id="UP000228560">
    <property type="component" value="Unassembled WGS sequence"/>
</dbReference>
<dbReference type="Gene3D" id="1.10.10.10">
    <property type="entry name" value="Winged helix-like DNA-binding domain superfamily/Winged helix DNA-binding domain"/>
    <property type="match status" value="1"/>
</dbReference>
<evidence type="ECO:0000256" key="11">
    <source>
        <dbReference type="ARBA" id="ARBA00023136"/>
    </source>
</evidence>
<dbReference type="InterPro" id="IPR003593">
    <property type="entry name" value="AAA+_ATPase"/>
</dbReference>
<dbReference type="SUPFAM" id="SSF52540">
    <property type="entry name" value="P-loop containing nucleoside triphosphate hydrolases"/>
    <property type="match status" value="1"/>
</dbReference>
<keyword evidence="8 14" id="KW-0067">ATP-binding</keyword>
<dbReference type="GO" id="GO:0051301">
    <property type="term" value="P:cell division"/>
    <property type="evidence" value="ECO:0007669"/>
    <property type="project" value="UniProtKB-KW"/>
</dbReference>
<evidence type="ECO:0000313" key="21">
    <source>
        <dbReference type="Proteomes" id="UP000182763"/>
    </source>
</evidence>
<evidence type="ECO:0000256" key="4">
    <source>
        <dbReference type="ARBA" id="ARBA00022618"/>
    </source>
</evidence>
<gene>
    <name evidence="17" type="ORF">AUK42_00240</name>
    <name evidence="20" type="ORF">CO097_05715</name>
    <name evidence="19" type="ORF">COZ07_07455</name>
    <name evidence="18" type="ORF">COZ58_07430</name>
</gene>
<evidence type="ECO:0000313" key="22">
    <source>
        <dbReference type="Proteomes" id="UP000228560"/>
    </source>
</evidence>
<dbReference type="InterPro" id="IPR036388">
    <property type="entry name" value="WH-like_DNA-bd_sf"/>
</dbReference>
<dbReference type="Proteomes" id="UP000182763">
    <property type="component" value="Unassembled WGS sequence"/>
</dbReference>
<keyword evidence="9 15" id="KW-1133">Transmembrane helix</keyword>
<dbReference type="SMART" id="SM00843">
    <property type="entry name" value="Ftsk_gamma"/>
    <property type="match status" value="1"/>
</dbReference>
<evidence type="ECO:0000256" key="1">
    <source>
        <dbReference type="ARBA" id="ARBA00004651"/>
    </source>
</evidence>
<dbReference type="EMBL" id="MNYY01000004">
    <property type="protein sequence ID" value="OIP75095.1"/>
    <property type="molecule type" value="Genomic_DNA"/>
</dbReference>
<name>A0A1J5H2H4_9BACT</name>
<evidence type="ECO:0000256" key="9">
    <source>
        <dbReference type="ARBA" id="ARBA00022989"/>
    </source>
</evidence>
<evidence type="ECO:0000256" key="10">
    <source>
        <dbReference type="ARBA" id="ARBA00023125"/>
    </source>
</evidence>
<dbReference type="Gene3D" id="3.30.980.40">
    <property type="match status" value="1"/>
</dbReference>
<dbReference type="Proteomes" id="UP000230646">
    <property type="component" value="Unassembled WGS sequence"/>
</dbReference>
<keyword evidence="5 15" id="KW-0812">Transmembrane</keyword>
<keyword evidence="11 15" id="KW-0472">Membrane</keyword>
<dbReference type="SMART" id="SM00382">
    <property type="entry name" value="AAA"/>
    <property type="match status" value="1"/>
</dbReference>
<evidence type="ECO:0000256" key="6">
    <source>
        <dbReference type="ARBA" id="ARBA00022741"/>
    </source>
</evidence>
<dbReference type="GO" id="GO:0003677">
    <property type="term" value="F:DNA binding"/>
    <property type="evidence" value="ECO:0007669"/>
    <property type="project" value="UniProtKB-KW"/>
</dbReference>
<sequence>MKKKNTKNETISIFIISFSLLYILAFIFTDKMGIIGRIMVQTTTRNIGLGAYIFPFLLLFGGMVILLDFKLPNPYHKFFGIGFLFIIFLVFIHLRLLSLDHSYLLAKNGAGGGLLGYYFANSLYLYFGTRGAYLVLISLSLISTLFITEVSYFYIFSNLIKSIKIISHNFYNLLKNIGVKIYKSSKYKEVTDDQEYKINKVSKKIFKEKKKENELKLKEEIIVNKDYPESKISKYQIPPLSLLSDPHSEEKIDTKLNIEKNIKILESTFSNFGIDAKVVGVIQGPTVTRYEIHPAPGVKISKITILSNDIALAFAVASVRIEAPIPGKNAVGIEVPNQKRINVYLKEILQSNEFKNSKFKLLIGLGIDIGGKPIIADLIELPHLLIAGATGSGKSVCINNIILSIIYNLSPEKVKFIMIDPKRVELNIYNGIPHLLIPIITDTNQAIKVLNWVISEMEKRFKIFAEVGVRNLEGYNEYARNLKNDINALPYIIIIIDELADLMLSSPVKAEEVLCRLAQMTRATGIHLIIATQRPSVDIITGSIKINFPSRIAFAVSTQVDSRTILDVNGAEKLLGNGDMLFSPVGVSKPIRAQGAFVTEKEIKNIVSYLKEYGQSPEYEQEVLEFKNNKNLFIATEEEEEEEEDELFNEAISIINNNKQASISILQRKLRIGYTRAARLIDLMEERGIVGPYDGRNPRKILLSEDEYLNNFEKQ</sequence>
<protein>
    <submittedName>
        <fullName evidence="18">Cell division protein FtsK</fullName>
    </submittedName>
</protein>
<feature type="transmembrane region" description="Helical" evidence="15">
    <location>
        <begin position="78"/>
        <end position="97"/>
    </location>
</feature>
<dbReference type="InterPro" id="IPR036390">
    <property type="entry name" value="WH_DNA-bd_sf"/>
</dbReference>
<dbReference type="Proteomes" id="UP000231493">
    <property type="component" value="Unassembled WGS sequence"/>
</dbReference>
<evidence type="ECO:0000313" key="18">
    <source>
        <dbReference type="EMBL" id="PIX33499.1"/>
    </source>
</evidence>
<dbReference type="RefSeq" id="WP_406607976.1">
    <property type="nucleotide sequence ID" value="NZ_PFKO01000283.1"/>
</dbReference>
<evidence type="ECO:0000313" key="17">
    <source>
        <dbReference type="EMBL" id="OIP75095.1"/>
    </source>
</evidence>
<evidence type="ECO:0000256" key="5">
    <source>
        <dbReference type="ARBA" id="ARBA00022692"/>
    </source>
</evidence>
<dbReference type="SUPFAM" id="SSF46785">
    <property type="entry name" value="Winged helix' DNA-binding domain"/>
    <property type="match status" value="1"/>
</dbReference>
<keyword evidence="10" id="KW-0238">DNA-binding</keyword>
<evidence type="ECO:0000256" key="12">
    <source>
        <dbReference type="ARBA" id="ARBA00023306"/>
    </source>
</evidence>
<evidence type="ECO:0000313" key="23">
    <source>
        <dbReference type="Proteomes" id="UP000230646"/>
    </source>
</evidence>
<dbReference type="InterPro" id="IPR025199">
    <property type="entry name" value="FtsK_4TM"/>
</dbReference>
<evidence type="ECO:0000256" key="14">
    <source>
        <dbReference type="PROSITE-ProRule" id="PRU00289"/>
    </source>
</evidence>
<feature type="transmembrane region" description="Helical" evidence="15">
    <location>
        <begin position="49"/>
        <end position="66"/>
    </location>
</feature>
<organism evidence="17 21">
    <name type="scientific">Candidatus Infernicultor aquiphilus</name>
    <dbReference type="NCBI Taxonomy" id="1805029"/>
    <lineage>
        <taxon>Bacteria</taxon>
        <taxon>Pseudomonadati</taxon>
        <taxon>Atribacterota</taxon>
        <taxon>Candidatus Phoenicimicrobiia</taxon>
        <taxon>Candidatus Pheonicimicrobiales</taxon>
        <taxon>Candidatus Phoenicimicrobiaceae</taxon>
        <taxon>Candidatus Infernicultor</taxon>
    </lineage>
</organism>
<dbReference type="Pfam" id="PF01580">
    <property type="entry name" value="FtsK_SpoIIIE"/>
    <property type="match status" value="1"/>
</dbReference>
<dbReference type="Pfam" id="PF13491">
    <property type="entry name" value="FtsK_4TM"/>
    <property type="match status" value="1"/>
</dbReference>
<dbReference type="InterPro" id="IPR027417">
    <property type="entry name" value="P-loop_NTPase"/>
</dbReference>
<keyword evidence="4 18" id="KW-0132">Cell division</keyword>